<gene>
    <name evidence="2" type="ORF">AAG570_008992</name>
</gene>
<reference evidence="2 3" key="1">
    <citation type="submission" date="2024-07" db="EMBL/GenBank/DDBJ databases">
        <title>Chromosome-level genome assembly of the water stick insect Ranatra chinensis (Heteroptera: Nepidae).</title>
        <authorList>
            <person name="Liu X."/>
        </authorList>
    </citation>
    <scope>NUCLEOTIDE SEQUENCE [LARGE SCALE GENOMIC DNA]</scope>
    <source>
        <strain evidence="2">Cailab_2021Rc</strain>
        <tissue evidence="2">Muscle</tissue>
    </source>
</reference>
<keyword evidence="3" id="KW-1185">Reference proteome</keyword>
<proteinExistence type="predicted"/>
<evidence type="ECO:0000313" key="2">
    <source>
        <dbReference type="EMBL" id="KAL1138930.1"/>
    </source>
</evidence>
<feature type="region of interest" description="Disordered" evidence="1">
    <location>
        <begin position="390"/>
        <end position="420"/>
    </location>
</feature>
<accession>A0ABD0YSI9</accession>
<evidence type="ECO:0000313" key="3">
    <source>
        <dbReference type="Proteomes" id="UP001558652"/>
    </source>
</evidence>
<feature type="region of interest" description="Disordered" evidence="1">
    <location>
        <begin position="813"/>
        <end position="901"/>
    </location>
</feature>
<dbReference type="EMBL" id="JBFDAA010000003">
    <property type="protein sequence ID" value="KAL1138930.1"/>
    <property type="molecule type" value="Genomic_DNA"/>
</dbReference>
<comment type="caution">
    <text evidence="2">The sequence shown here is derived from an EMBL/GenBank/DDBJ whole genome shotgun (WGS) entry which is preliminary data.</text>
</comment>
<protein>
    <submittedName>
        <fullName evidence="2">Uncharacterized protein</fullName>
    </submittedName>
</protein>
<feature type="compositionally biased region" description="Polar residues" evidence="1">
    <location>
        <begin position="485"/>
        <end position="500"/>
    </location>
</feature>
<feature type="compositionally biased region" description="Low complexity" evidence="1">
    <location>
        <begin position="470"/>
        <end position="482"/>
    </location>
</feature>
<organism evidence="2 3">
    <name type="scientific">Ranatra chinensis</name>
    <dbReference type="NCBI Taxonomy" id="642074"/>
    <lineage>
        <taxon>Eukaryota</taxon>
        <taxon>Metazoa</taxon>
        <taxon>Ecdysozoa</taxon>
        <taxon>Arthropoda</taxon>
        <taxon>Hexapoda</taxon>
        <taxon>Insecta</taxon>
        <taxon>Pterygota</taxon>
        <taxon>Neoptera</taxon>
        <taxon>Paraneoptera</taxon>
        <taxon>Hemiptera</taxon>
        <taxon>Heteroptera</taxon>
        <taxon>Panheteroptera</taxon>
        <taxon>Nepomorpha</taxon>
        <taxon>Nepidae</taxon>
        <taxon>Ranatrinae</taxon>
        <taxon>Ranatra</taxon>
    </lineage>
</organism>
<feature type="region of interest" description="Disordered" evidence="1">
    <location>
        <begin position="456"/>
        <end position="514"/>
    </location>
</feature>
<dbReference type="Proteomes" id="UP001558652">
    <property type="component" value="Unassembled WGS sequence"/>
</dbReference>
<feature type="region of interest" description="Disordered" evidence="1">
    <location>
        <begin position="429"/>
        <end position="448"/>
    </location>
</feature>
<sequence length="901" mass="98767">MRSIGHARFVFYSGASRSLGGPTWPRERRPRRLSSPPTHLIDYGDGYTTNAMSGDVSEFMDHTNDDIYTPDPLAQPMGMGHYESPGRDGSSEESEEEITPIELSMTPPPGAIPRLLQRRPSATLSAVPRLPQQVTLIDEGEHPVPIGSSSLNESHFEATPIIPEETYMLSPYGRQGTCPREGTGPRETQDITYVPPGFSEGTYALPHDSITGHAQRTFSLHTPVGRTFIAPPTGATFTMPGRREETYSAPPPRVHVPPTAGPLESTFAFERPGEMPCPATSAMSGGRDSTYRVTPSTSPFTNGQRNTSTPIPGTYRLPFRALNASDPSPPGRTTVSARGSPAGESTFTVPGPPRSIVQPFNYRSANLTYPLGGGNIPYQRSPEAATFTLASEDEESSAPLEATYTMPSSSPSSLPDEDRDTTLDYTEYTLRGSDAALQPSNDPGREDDEAEYTYTIHDSSDEFEETYTVEPPASYSSPEPASGWHPSSPSELQSTTPTSRRASDIWSDVSGDISDRPMSPNSYRIFRDNLRRLSVEGPTGVEVLLPQCGPLSEEQIAMLCELAKLYCKDSPDESVSNMLRNMMEKIDKISDSTCSCPWSGKGGGGNHRSKGRLKWDIHEYFGFRQLWSDWPGDDHLSSRNKTPLVSKPYQEIQFHVSENYSWSNAGFASPKISSEMDFTCEGTPRDSDRLERNCVERLSNRHQPKDYTPPDCCCDEFNLYSGPCDRRCEPTGSHPKCPSGREADNEPADCPPADCCCEQFQKYSDNCEDDGDAVSVTSKGSCPEGVSNRHMPKQYTPPECCCNEFGQFSDAPHEFTVSSPPALPGTPPAPISRRPSPRDCTPDALEGSFINPPPCPGLPAPTKRPLQQERTSYDGGGSYVRTSPGPCSQQTFGETRYEFDR</sequence>
<dbReference type="AlphaFoldDB" id="A0ABD0YSI9"/>
<feature type="compositionally biased region" description="Polar residues" evidence="1">
    <location>
        <begin position="291"/>
        <end position="311"/>
    </location>
</feature>
<name>A0ABD0YSI9_9HEMI</name>
<feature type="compositionally biased region" description="Polar residues" evidence="1">
    <location>
        <begin position="331"/>
        <end position="348"/>
    </location>
</feature>
<feature type="region of interest" description="Disordered" evidence="1">
    <location>
        <begin position="19"/>
        <end position="44"/>
    </location>
</feature>
<evidence type="ECO:0000256" key="1">
    <source>
        <dbReference type="SAM" id="MobiDB-lite"/>
    </source>
</evidence>
<feature type="compositionally biased region" description="Pro residues" evidence="1">
    <location>
        <begin position="821"/>
        <end position="830"/>
    </location>
</feature>
<feature type="region of interest" description="Disordered" evidence="1">
    <location>
        <begin position="279"/>
        <end position="354"/>
    </location>
</feature>